<name>A0A7R9Q6V1_9ACAR</name>
<dbReference type="GO" id="GO:0006457">
    <property type="term" value="P:protein folding"/>
    <property type="evidence" value="ECO:0007669"/>
    <property type="project" value="TreeGrafter"/>
</dbReference>
<dbReference type="InterPro" id="IPR008978">
    <property type="entry name" value="HSP20-like_chaperone"/>
</dbReference>
<organism evidence="4">
    <name type="scientific">Medioppia subpectinata</name>
    <dbReference type="NCBI Taxonomy" id="1979941"/>
    <lineage>
        <taxon>Eukaryota</taxon>
        <taxon>Metazoa</taxon>
        <taxon>Ecdysozoa</taxon>
        <taxon>Arthropoda</taxon>
        <taxon>Chelicerata</taxon>
        <taxon>Arachnida</taxon>
        <taxon>Acari</taxon>
        <taxon>Acariformes</taxon>
        <taxon>Sarcoptiformes</taxon>
        <taxon>Oribatida</taxon>
        <taxon>Brachypylina</taxon>
        <taxon>Oppioidea</taxon>
        <taxon>Oppiidae</taxon>
        <taxon>Medioppia</taxon>
    </lineage>
</organism>
<dbReference type="PROSITE" id="PS51203">
    <property type="entry name" value="CS"/>
    <property type="match status" value="1"/>
</dbReference>
<dbReference type="InterPro" id="IPR045250">
    <property type="entry name" value="p23-like"/>
</dbReference>
<dbReference type="Gene3D" id="2.60.40.790">
    <property type="match status" value="1"/>
</dbReference>
<feature type="transmembrane region" description="Helical" evidence="2">
    <location>
        <begin position="170"/>
        <end position="190"/>
    </location>
</feature>
<dbReference type="InterPro" id="IPR007052">
    <property type="entry name" value="CS_dom"/>
</dbReference>
<dbReference type="GO" id="GO:0051087">
    <property type="term" value="F:protein-folding chaperone binding"/>
    <property type="evidence" value="ECO:0007669"/>
    <property type="project" value="TreeGrafter"/>
</dbReference>
<gene>
    <name evidence="4" type="ORF">OSB1V03_LOCUS14079</name>
</gene>
<evidence type="ECO:0000256" key="1">
    <source>
        <dbReference type="ARBA" id="ARBA00025733"/>
    </source>
</evidence>
<sequence>MDPSLTDKYLSPFVYWGQTSDQISLKIDLMNVKCPLIDLKENSLQFFGSGIGAKGLNEYAFLIHFYTDVNPTESFYKHNDRHIEFVIKKRCNVLWPRLLSSVVRPQWIKVDFDRIQPEEESDPDVNSADKEFDELIPNQQNSYRNFGQKDFGRRKKSMNKGFKVEDFKKTYLFLYNLFQFVGFVYVFLIITI</sequence>
<dbReference type="GO" id="GO:0005829">
    <property type="term" value="C:cytosol"/>
    <property type="evidence" value="ECO:0007669"/>
    <property type="project" value="TreeGrafter"/>
</dbReference>
<dbReference type="PANTHER" id="PTHR22932">
    <property type="entry name" value="TELOMERASE-BINDING PROTEIN P23 HSP90 CO-CHAPERONE"/>
    <property type="match status" value="1"/>
</dbReference>
<feature type="domain" description="CS" evidence="3">
    <location>
        <begin position="9"/>
        <end position="99"/>
    </location>
</feature>
<dbReference type="AlphaFoldDB" id="A0A7R9Q6V1"/>
<proteinExistence type="inferred from homology"/>
<accession>A0A7R9Q6V1</accession>
<feature type="non-terminal residue" evidence="4">
    <location>
        <position position="1"/>
    </location>
</feature>
<dbReference type="FunFam" id="2.60.40.790:FF:000013">
    <property type="entry name" value="Very-long-chain (3R)-3-hydroxyacyl-CoA dehydratase"/>
    <property type="match status" value="1"/>
</dbReference>
<dbReference type="GO" id="GO:0051879">
    <property type="term" value="F:Hsp90 protein binding"/>
    <property type="evidence" value="ECO:0007669"/>
    <property type="project" value="InterPro"/>
</dbReference>
<evidence type="ECO:0000256" key="2">
    <source>
        <dbReference type="SAM" id="Phobius"/>
    </source>
</evidence>
<dbReference type="SUPFAM" id="SSF49764">
    <property type="entry name" value="HSP20-like chaperones"/>
    <property type="match status" value="1"/>
</dbReference>
<reference evidence="4" key="1">
    <citation type="submission" date="2020-11" db="EMBL/GenBank/DDBJ databases">
        <authorList>
            <person name="Tran Van P."/>
        </authorList>
    </citation>
    <scope>NUCLEOTIDE SEQUENCE</scope>
</reference>
<dbReference type="CDD" id="cd06465">
    <property type="entry name" value="p23_hB-ind1_like"/>
    <property type="match status" value="1"/>
</dbReference>
<comment type="similarity">
    <text evidence="1">Belongs to the p23/wos2 family.</text>
</comment>
<dbReference type="EMBL" id="OC867764">
    <property type="protein sequence ID" value="CAD7633683.1"/>
    <property type="molecule type" value="Genomic_DNA"/>
</dbReference>
<protein>
    <recommendedName>
        <fullName evidence="3">CS domain-containing protein</fullName>
    </recommendedName>
</protein>
<dbReference type="GO" id="GO:0005634">
    <property type="term" value="C:nucleus"/>
    <property type="evidence" value="ECO:0007669"/>
    <property type="project" value="TreeGrafter"/>
</dbReference>
<keyword evidence="2" id="KW-0812">Transmembrane</keyword>
<keyword evidence="2" id="KW-0472">Membrane</keyword>
<keyword evidence="5" id="KW-1185">Reference proteome</keyword>
<dbReference type="PANTHER" id="PTHR22932:SF1">
    <property type="entry name" value="CO-CHAPERONE PROTEIN DAF-41"/>
    <property type="match status" value="1"/>
</dbReference>
<dbReference type="EMBL" id="CAJPIZ010013189">
    <property type="protein sequence ID" value="CAG2114113.1"/>
    <property type="molecule type" value="Genomic_DNA"/>
</dbReference>
<dbReference type="Proteomes" id="UP000759131">
    <property type="component" value="Unassembled WGS sequence"/>
</dbReference>
<keyword evidence="2" id="KW-1133">Transmembrane helix</keyword>
<dbReference type="GO" id="GO:0051131">
    <property type="term" value="P:chaperone-mediated protein complex assembly"/>
    <property type="evidence" value="ECO:0007669"/>
    <property type="project" value="TreeGrafter"/>
</dbReference>
<dbReference type="Pfam" id="PF04969">
    <property type="entry name" value="CS"/>
    <property type="match status" value="1"/>
</dbReference>
<dbReference type="OrthoDB" id="2157530at2759"/>
<evidence type="ECO:0000313" key="4">
    <source>
        <dbReference type="EMBL" id="CAD7633683.1"/>
    </source>
</evidence>
<evidence type="ECO:0000259" key="3">
    <source>
        <dbReference type="PROSITE" id="PS51203"/>
    </source>
</evidence>
<evidence type="ECO:0000313" key="5">
    <source>
        <dbReference type="Proteomes" id="UP000759131"/>
    </source>
</evidence>